<organism evidence="9 10">
    <name type="scientific">Ridgeia piscesae</name>
    <name type="common">Tubeworm</name>
    <dbReference type="NCBI Taxonomy" id="27915"/>
    <lineage>
        <taxon>Eukaryota</taxon>
        <taxon>Metazoa</taxon>
        <taxon>Spiralia</taxon>
        <taxon>Lophotrochozoa</taxon>
        <taxon>Annelida</taxon>
        <taxon>Polychaeta</taxon>
        <taxon>Sedentaria</taxon>
        <taxon>Canalipalpata</taxon>
        <taxon>Sabellida</taxon>
        <taxon>Siboglinidae</taxon>
        <taxon>Ridgeia</taxon>
    </lineage>
</organism>
<dbReference type="AlphaFoldDB" id="A0AAD9L0T5"/>
<dbReference type="InterPro" id="IPR039937">
    <property type="entry name" value="SNX20/SNX21"/>
</dbReference>
<dbReference type="InterPro" id="IPR001683">
    <property type="entry name" value="PX_dom"/>
</dbReference>
<evidence type="ECO:0000256" key="3">
    <source>
        <dbReference type="ARBA" id="ARBA00022753"/>
    </source>
</evidence>
<comment type="caution">
    <text evidence="9">The sequence shown here is derived from an EMBL/GenBank/DDBJ whole genome shotgun (WGS) entry which is preliminary data.</text>
</comment>
<keyword evidence="6" id="KW-0472">Membrane</keyword>
<dbReference type="GO" id="GO:0031901">
    <property type="term" value="C:early endosome membrane"/>
    <property type="evidence" value="ECO:0007669"/>
    <property type="project" value="UniProtKB-SubCell"/>
</dbReference>
<evidence type="ECO:0000256" key="5">
    <source>
        <dbReference type="ARBA" id="ARBA00023121"/>
    </source>
</evidence>
<comment type="subcellular location">
    <subcellularLocation>
        <location evidence="1">Early endosome membrane</location>
        <topology evidence="1">Peripheral membrane protein</topology>
        <orientation evidence="1">Cytoplasmic side</orientation>
    </subcellularLocation>
</comment>
<dbReference type="Proteomes" id="UP001209878">
    <property type="component" value="Unassembled WGS sequence"/>
</dbReference>
<protein>
    <recommendedName>
        <fullName evidence="8">PX domain-containing protein</fullName>
    </recommendedName>
</protein>
<evidence type="ECO:0000313" key="9">
    <source>
        <dbReference type="EMBL" id="KAK2180480.1"/>
    </source>
</evidence>
<keyword evidence="10" id="KW-1185">Reference proteome</keyword>
<dbReference type="Pfam" id="PF00787">
    <property type="entry name" value="PX"/>
    <property type="match status" value="1"/>
</dbReference>
<dbReference type="GO" id="GO:1901981">
    <property type="term" value="F:phosphatidylinositol phosphate binding"/>
    <property type="evidence" value="ECO:0007669"/>
    <property type="project" value="TreeGrafter"/>
</dbReference>
<gene>
    <name evidence="9" type="ORF">NP493_441g01050</name>
</gene>
<evidence type="ECO:0000256" key="4">
    <source>
        <dbReference type="ARBA" id="ARBA00022927"/>
    </source>
</evidence>
<evidence type="ECO:0000313" key="10">
    <source>
        <dbReference type="Proteomes" id="UP001209878"/>
    </source>
</evidence>
<evidence type="ECO:0000256" key="6">
    <source>
        <dbReference type="ARBA" id="ARBA00023136"/>
    </source>
</evidence>
<accession>A0AAD9L0T5</accession>
<dbReference type="PANTHER" id="PTHR20939">
    <property type="entry name" value="SORTING NEXIN 20, 21"/>
    <property type="match status" value="1"/>
</dbReference>
<dbReference type="GO" id="GO:0015031">
    <property type="term" value="P:protein transport"/>
    <property type="evidence" value="ECO:0007669"/>
    <property type="project" value="UniProtKB-KW"/>
</dbReference>
<evidence type="ECO:0000256" key="1">
    <source>
        <dbReference type="ARBA" id="ARBA00004469"/>
    </source>
</evidence>
<dbReference type="PROSITE" id="PS50195">
    <property type="entry name" value="PX"/>
    <property type="match status" value="1"/>
</dbReference>
<name>A0AAD9L0T5_RIDPI</name>
<evidence type="ECO:0000256" key="7">
    <source>
        <dbReference type="SAM" id="MobiDB-lite"/>
    </source>
</evidence>
<keyword evidence="2" id="KW-0813">Transport</keyword>
<evidence type="ECO:0000256" key="2">
    <source>
        <dbReference type="ARBA" id="ARBA00022448"/>
    </source>
</evidence>
<dbReference type="SMART" id="SM00312">
    <property type="entry name" value="PX"/>
    <property type="match status" value="1"/>
</dbReference>
<keyword evidence="5" id="KW-0446">Lipid-binding</keyword>
<dbReference type="Gene3D" id="3.30.1520.10">
    <property type="entry name" value="Phox-like domain"/>
    <property type="match status" value="1"/>
</dbReference>
<reference evidence="9" key="1">
    <citation type="journal article" date="2023" name="Mol. Biol. Evol.">
        <title>Third-Generation Sequencing Reveals the Adaptive Role of the Epigenome in Three Deep-Sea Polychaetes.</title>
        <authorList>
            <person name="Perez M."/>
            <person name="Aroh O."/>
            <person name="Sun Y."/>
            <person name="Lan Y."/>
            <person name="Juniper S.K."/>
            <person name="Young C.R."/>
            <person name="Angers B."/>
            <person name="Qian P.Y."/>
        </authorList>
    </citation>
    <scope>NUCLEOTIDE SEQUENCE</scope>
    <source>
        <strain evidence="9">R07B-5</strain>
    </source>
</reference>
<keyword evidence="3" id="KW-0967">Endosome</keyword>
<sequence length="317" mass="35634">MSLDMEFENETGLADDTNEFSERISGTLTFSEEDGASPEKVSSVSKCSASDDESCNLSVPFEFDNGTHSHQVTFEIVAANIIKEGRSKYVMYTIQILWDSVTDTSPVVVDRRYSDFEKLNTSLRQKFAKLMSEIVFPKKVLMGNFKPETIAQRSRAFEQYLTHVYSVDLLLYSKPFTDFFYGVDLATAHTHILNGQYKDCVPLLRSVLYIQKKLLGESHRDVVATLCAMVAALYAIEDNAQALSLVQVALKCIGTDEHNCHLVPLLQVGVRLCWKLGREKKDLEEHLHLLKLHGLNVHSAPALLELVVDTIHTQSTV</sequence>
<dbReference type="EMBL" id="JAODUO010000441">
    <property type="protein sequence ID" value="KAK2180480.1"/>
    <property type="molecule type" value="Genomic_DNA"/>
</dbReference>
<dbReference type="Gene3D" id="1.25.40.10">
    <property type="entry name" value="Tetratricopeptide repeat domain"/>
    <property type="match status" value="1"/>
</dbReference>
<proteinExistence type="predicted"/>
<dbReference type="InterPro" id="IPR036871">
    <property type="entry name" value="PX_dom_sf"/>
</dbReference>
<dbReference type="SUPFAM" id="SSF64268">
    <property type="entry name" value="PX domain"/>
    <property type="match status" value="1"/>
</dbReference>
<dbReference type="PANTHER" id="PTHR20939:SF11">
    <property type="entry name" value="LD12265P"/>
    <property type="match status" value="1"/>
</dbReference>
<feature type="domain" description="PX" evidence="8">
    <location>
        <begin position="70"/>
        <end position="187"/>
    </location>
</feature>
<keyword evidence="4" id="KW-0653">Protein transport</keyword>
<feature type="region of interest" description="Disordered" evidence="7">
    <location>
        <begin position="1"/>
        <end position="43"/>
    </location>
</feature>
<dbReference type="InterPro" id="IPR011990">
    <property type="entry name" value="TPR-like_helical_dom_sf"/>
</dbReference>
<evidence type="ECO:0000259" key="8">
    <source>
        <dbReference type="PROSITE" id="PS50195"/>
    </source>
</evidence>